<keyword evidence="4" id="KW-1003">Cell membrane</keyword>
<feature type="transmembrane region" description="Helical" evidence="9">
    <location>
        <begin position="42"/>
        <end position="64"/>
    </location>
</feature>
<keyword evidence="11" id="KW-1185">Reference proteome</keyword>
<keyword evidence="3" id="KW-0813">Transport</keyword>
<evidence type="ECO:0000256" key="5">
    <source>
        <dbReference type="ARBA" id="ARBA00022692"/>
    </source>
</evidence>
<feature type="compositionally biased region" description="Acidic residues" evidence="8">
    <location>
        <begin position="392"/>
        <end position="406"/>
    </location>
</feature>
<evidence type="ECO:0000256" key="1">
    <source>
        <dbReference type="ARBA" id="ARBA00004651"/>
    </source>
</evidence>
<evidence type="ECO:0000256" key="4">
    <source>
        <dbReference type="ARBA" id="ARBA00022475"/>
    </source>
</evidence>
<feature type="compositionally biased region" description="Low complexity" evidence="8">
    <location>
        <begin position="7"/>
        <end position="21"/>
    </location>
</feature>
<name>A0ABZ2ZWV2_9MICC</name>
<feature type="transmembrane region" description="Helical" evidence="9">
    <location>
        <begin position="268"/>
        <end position="289"/>
    </location>
</feature>
<dbReference type="Pfam" id="PF01594">
    <property type="entry name" value="AI-2E_transport"/>
    <property type="match status" value="1"/>
</dbReference>
<dbReference type="InterPro" id="IPR002549">
    <property type="entry name" value="AI-2E-like"/>
</dbReference>
<keyword evidence="5 9" id="KW-0812">Transmembrane</keyword>
<evidence type="ECO:0000256" key="3">
    <source>
        <dbReference type="ARBA" id="ARBA00022448"/>
    </source>
</evidence>
<comment type="similarity">
    <text evidence="2">Belongs to the autoinducer-2 exporter (AI-2E) (TC 2.A.86) family.</text>
</comment>
<feature type="transmembrane region" description="Helical" evidence="9">
    <location>
        <begin position="296"/>
        <end position="320"/>
    </location>
</feature>
<feature type="transmembrane region" description="Helical" evidence="9">
    <location>
        <begin position="181"/>
        <end position="206"/>
    </location>
</feature>
<comment type="subcellular location">
    <subcellularLocation>
        <location evidence="1">Cell membrane</location>
        <topology evidence="1">Multi-pass membrane protein</topology>
    </subcellularLocation>
</comment>
<evidence type="ECO:0000256" key="8">
    <source>
        <dbReference type="SAM" id="MobiDB-lite"/>
    </source>
</evidence>
<feature type="region of interest" description="Disordered" evidence="8">
    <location>
        <begin position="1"/>
        <end position="32"/>
    </location>
</feature>
<protein>
    <submittedName>
        <fullName evidence="10">AI-2E family transporter</fullName>
    </submittedName>
</protein>
<feature type="transmembrane region" description="Helical" evidence="9">
    <location>
        <begin position="239"/>
        <end position="262"/>
    </location>
</feature>
<feature type="transmembrane region" description="Helical" evidence="9">
    <location>
        <begin position="70"/>
        <end position="89"/>
    </location>
</feature>
<evidence type="ECO:0000256" key="7">
    <source>
        <dbReference type="ARBA" id="ARBA00023136"/>
    </source>
</evidence>
<evidence type="ECO:0000313" key="11">
    <source>
        <dbReference type="Proteomes" id="UP001448858"/>
    </source>
</evidence>
<evidence type="ECO:0000256" key="6">
    <source>
        <dbReference type="ARBA" id="ARBA00022989"/>
    </source>
</evidence>
<evidence type="ECO:0000256" key="9">
    <source>
        <dbReference type="SAM" id="Phobius"/>
    </source>
</evidence>
<keyword evidence="7 9" id="KW-0472">Membrane</keyword>
<dbReference type="RefSeq" id="WP_342023331.1">
    <property type="nucleotide sequence ID" value="NZ_CP151657.1"/>
</dbReference>
<dbReference type="PANTHER" id="PTHR21716:SF53">
    <property type="entry name" value="PERMEASE PERM-RELATED"/>
    <property type="match status" value="1"/>
</dbReference>
<sequence>MNTTESAPAPAAAGPTGRYPAEAGGTGTSSHLKPRGTFARGLAASSVWVARGLIVLAGLVVLWFTIRSLWSIALPGLLALLLSSILWPVNRVIRKALPKALAALISLVGLLAAIAAVSTLVLPSISSGFKELVGMAGRNLEELTDFVAGLPFSVQAVDFNELLDAGVAQLREHSSDIVSGITAGLGTVTSVTVVFLLTLVFTFFCLKDGDKFLPWASRWTNNRAFVHAVRVSEEAWQTLSAYILAQATVALADAVLIGLGLLLLDVPLALALMVLIFFASFIPIVGAVGTGILATLVTLVAHGWVTALVVLGLVLVVQQLESNILQPFLVGKTLKLHPAVVLGSVTVGSTLFGIVGAFLAVPATAVAIVVLRYLRDQSLTSANAAVSGTVPESDDEFEPPSGDEAELPQPVPAGGHPPAGASQPSSGV</sequence>
<organism evidence="10 11">
    <name type="scientific">Arthrobacter citreus</name>
    <dbReference type="NCBI Taxonomy" id="1670"/>
    <lineage>
        <taxon>Bacteria</taxon>
        <taxon>Bacillati</taxon>
        <taxon>Actinomycetota</taxon>
        <taxon>Actinomycetes</taxon>
        <taxon>Micrococcales</taxon>
        <taxon>Micrococcaceae</taxon>
        <taxon>Arthrobacter</taxon>
    </lineage>
</organism>
<feature type="region of interest" description="Disordered" evidence="8">
    <location>
        <begin position="385"/>
        <end position="428"/>
    </location>
</feature>
<reference evidence="10 11" key="1">
    <citation type="submission" date="2024-04" db="EMBL/GenBank/DDBJ databases">
        <title>Arthrobacter sp. from Plains bison fecal sample.</title>
        <authorList>
            <person name="Ruzzini A."/>
        </authorList>
    </citation>
    <scope>NUCLEOTIDE SEQUENCE [LARGE SCALE GENOMIC DNA]</scope>
    <source>
        <strain evidence="10 11">EINP1</strain>
    </source>
</reference>
<accession>A0ABZ2ZWV2</accession>
<keyword evidence="6 9" id="KW-1133">Transmembrane helix</keyword>
<evidence type="ECO:0000313" key="10">
    <source>
        <dbReference type="EMBL" id="WZP15678.1"/>
    </source>
</evidence>
<feature type="transmembrane region" description="Helical" evidence="9">
    <location>
        <begin position="101"/>
        <end position="125"/>
    </location>
</feature>
<feature type="compositionally biased region" description="Low complexity" evidence="8">
    <location>
        <begin position="412"/>
        <end position="428"/>
    </location>
</feature>
<proteinExistence type="inferred from homology"/>
<dbReference type="Proteomes" id="UP001448858">
    <property type="component" value="Chromosome"/>
</dbReference>
<feature type="transmembrane region" description="Helical" evidence="9">
    <location>
        <begin position="340"/>
        <end position="371"/>
    </location>
</feature>
<evidence type="ECO:0000256" key="2">
    <source>
        <dbReference type="ARBA" id="ARBA00009773"/>
    </source>
</evidence>
<dbReference type="EMBL" id="CP151657">
    <property type="protein sequence ID" value="WZP15678.1"/>
    <property type="molecule type" value="Genomic_DNA"/>
</dbReference>
<gene>
    <name evidence="10" type="ORF">AAE021_16240</name>
</gene>
<dbReference type="PANTHER" id="PTHR21716">
    <property type="entry name" value="TRANSMEMBRANE PROTEIN"/>
    <property type="match status" value="1"/>
</dbReference>